<evidence type="ECO:0000259" key="8">
    <source>
        <dbReference type="Pfam" id="PF00728"/>
    </source>
</evidence>
<keyword evidence="7" id="KW-0812">Transmembrane</keyword>
<keyword evidence="11" id="KW-1185">Reference proteome</keyword>
<evidence type="ECO:0000256" key="4">
    <source>
        <dbReference type="ARBA" id="ARBA00022801"/>
    </source>
</evidence>
<dbReference type="GO" id="GO:0030203">
    <property type="term" value="P:glycosaminoglycan metabolic process"/>
    <property type="evidence" value="ECO:0007669"/>
    <property type="project" value="TreeGrafter"/>
</dbReference>
<feature type="active site" description="Proton donor" evidence="6">
    <location>
        <position position="338"/>
    </location>
</feature>
<dbReference type="PRINTS" id="PR00738">
    <property type="entry name" value="GLHYDRLASE20"/>
</dbReference>
<comment type="similarity">
    <text evidence="2">Belongs to the glycosyl hydrolase 20 family.</text>
</comment>
<feature type="domain" description="Glycoside hydrolase family 20 catalytic" evidence="8">
    <location>
        <begin position="167"/>
        <end position="507"/>
    </location>
</feature>
<keyword evidence="5" id="KW-0326">Glycosidase</keyword>
<dbReference type="Gene3D" id="3.30.379.10">
    <property type="entry name" value="Chitobiase/beta-hexosaminidase domain 2-like"/>
    <property type="match status" value="1"/>
</dbReference>
<dbReference type="InterPro" id="IPR015882">
    <property type="entry name" value="HEX_bac_N"/>
</dbReference>
<comment type="catalytic activity">
    <reaction evidence="1">
        <text>Hydrolysis of terminal non-reducing N-acetyl-D-hexosamine residues in N-acetyl-beta-D-hexosaminides.</text>
        <dbReference type="EC" id="3.2.1.52"/>
    </reaction>
</comment>
<dbReference type="Pfam" id="PF00728">
    <property type="entry name" value="Glyco_hydro_20"/>
    <property type="match status" value="1"/>
</dbReference>
<dbReference type="GO" id="GO:0004563">
    <property type="term" value="F:beta-N-acetylhexosaminidase activity"/>
    <property type="evidence" value="ECO:0007669"/>
    <property type="project" value="UniProtKB-EC"/>
</dbReference>
<gene>
    <name evidence="10" type="ORF">SAMN05216490_2431</name>
</gene>
<evidence type="ECO:0000256" key="6">
    <source>
        <dbReference type="PIRSR" id="PIRSR625705-1"/>
    </source>
</evidence>
<dbReference type="RefSeq" id="WP_091372871.1">
    <property type="nucleotide sequence ID" value="NZ_LT629740.1"/>
</dbReference>
<dbReference type="SUPFAM" id="SSF55545">
    <property type="entry name" value="beta-N-acetylhexosaminidase-like domain"/>
    <property type="match status" value="1"/>
</dbReference>
<dbReference type="InterPro" id="IPR029018">
    <property type="entry name" value="Hex-like_dom2"/>
</dbReference>
<dbReference type="Proteomes" id="UP000199679">
    <property type="component" value="Chromosome I"/>
</dbReference>
<proteinExistence type="inferred from homology"/>
<dbReference type="InterPro" id="IPR017853">
    <property type="entry name" value="GH"/>
</dbReference>
<dbReference type="EMBL" id="LT629740">
    <property type="protein sequence ID" value="SDT07610.1"/>
    <property type="molecule type" value="Genomic_DNA"/>
</dbReference>
<feature type="domain" description="Beta-hexosaminidase bacterial type N-terminal" evidence="9">
    <location>
        <begin position="41"/>
        <end position="163"/>
    </location>
</feature>
<keyword evidence="7" id="KW-1133">Transmembrane helix</keyword>
<sequence>MILSENHPAEKSFKYRCLLKVFLYITAIVLTTNSDLFAQLHIVPQPVSAVQQKGSFSVKDGATIAVNAESQIVGSYLQQYLKDTYQLNVKVKKYDQIPQNAAIQLVSKATDTVKGAYTMLVSTKSIIITGSGPGLFYGVQSLIQLLPGTISKSLAVPACQVADEPRFQWRGLSIDVSRHFFTVDEVKKYIDMMAHYKLDILHWHLTDDEGWRIQIDKYPLLTEVGAKIAYYAKQGKFRKLDNLNDDGRDGFYTKDDIRSVVKYAQDRFITILPEIEMPGHSEAAIFAYPELGCKDSTGAAHRVRMLDPSEYTFTFYENVLTEVMQLFPNQYIHIGGDEAEVTDWLKSPTAVALMKREHFTEPGQVQSYFIKRIEKFLNTNGKKLIGWDEILKGGLAPSATVMSWEGEEGGIIAAKMHHKVIMTPLPQMYFDAPQANAITEPIGWNDPVSWQMVYNYEPQSKQLTPDEAKYILGAQANIWVEKIGTYKHLEYMIYPRLLGVAELTWTPKAEKDIKRFEQSMYANYRLFNLWDLNARIPNADGLKDVITNKNNYSQTITYPLNDAQVRYTFTGKTDTNAVLNSFPLLLRSTFKDSLPIRLYITRPPAKPITQIATIKHVNVPQPLTNTPDLQPGLAYFAYRTTYNNYPTLDTAKNFVTGAWQVGDFIKPFPGQFNTWVKLNGYLKIDTEGDYLITSDFENSPLVLLGNLVIINSNENKYVEPQETILHLQKGIYPIGGYYLADATNSEQTLISIKTTDGKPLETSYLFH</sequence>
<dbReference type="EC" id="3.2.1.52" evidence="3"/>
<dbReference type="PANTHER" id="PTHR22600:SF57">
    <property type="entry name" value="BETA-N-ACETYLHEXOSAMINIDASE"/>
    <property type="match status" value="1"/>
</dbReference>
<protein>
    <recommendedName>
        <fullName evidence="3">beta-N-acetylhexosaminidase</fullName>
        <ecNumber evidence="3">3.2.1.52</ecNumber>
    </recommendedName>
</protein>
<evidence type="ECO:0000256" key="1">
    <source>
        <dbReference type="ARBA" id="ARBA00001231"/>
    </source>
</evidence>
<evidence type="ECO:0000256" key="2">
    <source>
        <dbReference type="ARBA" id="ARBA00006285"/>
    </source>
</evidence>
<evidence type="ECO:0000256" key="5">
    <source>
        <dbReference type="ARBA" id="ARBA00023295"/>
    </source>
</evidence>
<dbReference type="SUPFAM" id="SSF51445">
    <property type="entry name" value="(Trans)glycosidases"/>
    <property type="match status" value="1"/>
</dbReference>
<name>A0A1H1XEN6_MUCMA</name>
<accession>A0A1H1XEN6</accession>
<evidence type="ECO:0000256" key="3">
    <source>
        <dbReference type="ARBA" id="ARBA00012663"/>
    </source>
</evidence>
<keyword evidence="4" id="KW-0378">Hydrolase</keyword>
<evidence type="ECO:0000313" key="10">
    <source>
        <dbReference type="EMBL" id="SDT07610.1"/>
    </source>
</evidence>
<dbReference type="PANTHER" id="PTHR22600">
    <property type="entry name" value="BETA-HEXOSAMINIDASE"/>
    <property type="match status" value="1"/>
</dbReference>
<feature type="transmembrane region" description="Helical" evidence="7">
    <location>
        <begin position="21"/>
        <end position="42"/>
    </location>
</feature>
<dbReference type="CDD" id="cd06563">
    <property type="entry name" value="GH20_chitobiase-like"/>
    <property type="match status" value="1"/>
</dbReference>
<dbReference type="Gene3D" id="3.20.20.80">
    <property type="entry name" value="Glycosidases"/>
    <property type="match status" value="1"/>
</dbReference>
<evidence type="ECO:0000313" key="11">
    <source>
        <dbReference type="Proteomes" id="UP000199679"/>
    </source>
</evidence>
<dbReference type="InterPro" id="IPR015883">
    <property type="entry name" value="Glyco_hydro_20_cat"/>
</dbReference>
<reference evidence="10 11" key="1">
    <citation type="submission" date="2016-10" db="EMBL/GenBank/DDBJ databases">
        <authorList>
            <person name="de Groot N.N."/>
        </authorList>
    </citation>
    <scope>NUCLEOTIDE SEQUENCE [LARGE SCALE GENOMIC DNA]</scope>
    <source>
        <strain evidence="10 11">MP1X4</strain>
    </source>
</reference>
<dbReference type="InterPro" id="IPR025705">
    <property type="entry name" value="Beta_hexosaminidase_sua/sub"/>
</dbReference>
<dbReference type="GO" id="GO:0005975">
    <property type="term" value="P:carbohydrate metabolic process"/>
    <property type="evidence" value="ECO:0007669"/>
    <property type="project" value="InterPro"/>
</dbReference>
<keyword evidence="7" id="KW-0472">Membrane</keyword>
<dbReference type="Pfam" id="PF02838">
    <property type="entry name" value="Glyco_hydro_20b"/>
    <property type="match status" value="1"/>
</dbReference>
<dbReference type="GO" id="GO:0016020">
    <property type="term" value="C:membrane"/>
    <property type="evidence" value="ECO:0007669"/>
    <property type="project" value="TreeGrafter"/>
</dbReference>
<dbReference type="AlphaFoldDB" id="A0A1H1XEN6"/>
<organism evidence="10 11">
    <name type="scientific">Mucilaginibacter mallensis</name>
    <dbReference type="NCBI Taxonomy" id="652787"/>
    <lineage>
        <taxon>Bacteria</taxon>
        <taxon>Pseudomonadati</taxon>
        <taxon>Bacteroidota</taxon>
        <taxon>Sphingobacteriia</taxon>
        <taxon>Sphingobacteriales</taxon>
        <taxon>Sphingobacteriaceae</taxon>
        <taxon>Mucilaginibacter</taxon>
    </lineage>
</organism>
<dbReference type="STRING" id="652787.SAMN05216490_2431"/>
<dbReference type="OrthoDB" id="9763537at2"/>
<evidence type="ECO:0000259" key="9">
    <source>
        <dbReference type="Pfam" id="PF02838"/>
    </source>
</evidence>
<evidence type="ECO:0000256" key="7">
    <source>
        <dbReference type="SAM" id="Phobius"/>
    </source>
</evidence>